<dbReference type="InterPro" id="IPR011990">
    <property type="entry name" value="TPR-like_helical_dom_sf"/>
</dbReference>
<dbReference type="InterPro" id="IPR046960">
    <property type="entry name" value="PPR_At4g14850-like_plant"/>
</dbReference>
<dbReference type="GO" id="GO:0003723">
    <property type="term" value="F:RNA binding"/>
    <property type="evidence" value="ECO:0007669"/>
    <property type="project" value="InterPro"/>
</dbReference>
<keyword evidence="1" id="KW-0677">Repeat</keyword>
<evidence type="ECO:0000256" key="2">
    <source>
        <dbReference type="PROSITE-ProRule" id="PRU00708"/>
    </source>
</evidence>
<dbReference type="PANTHER" id="PTHR47926">
    <property type="entry name" value="PENTATRICOPEPTIDE REPEAT-CONTAINING PROTEIN"/>
    <property type="match status" value="1"/>
</dbReference>
<proteinExistence type="predicted"/>
<dbReference type="Gene3D" id="1.25.40.10">
    <property type="entry name" value="Tetratricopeptide repeat domain"/>
    <property type="match status" value="1"/>
</dbReference>
<reference evidence="3 4" key="1">
    <citation type="submission" date="2020-08" db="EMBL/GenBank/DDBJ databases">
        <title>Plant Genome Project.</title>
        <authorList>
            <person name="Zhang R.-G."/>
        </authorList>
    </citation>
    <scope>NUCLEOTIDE SEQUENCE [LARGE SCALE GENOMIC DNA]</scope>
    <source>
        <strain evidence="3">WSP0</strain>
        <tissue evidence="3">Leaf</tissue>
    </source>
</reference>
<feature type="repeat" description="PPR" evidence="2">
    <location>
        <begin position="6"/>
        <end position="40"/>
    </location>
</feature>
<evidence type="ECO:0000313" key="3">
    <source>
        <dbReference type="EMBL" id="KAG5515181.1"/>
    </source>
</evidence>
<evidence type="ECO:0008006" key="5">
    <source>
        <dbReference type="Google" id="ProtNLM"/>
    </source>
</evidence>
<dbReference type="Proteomes" id="UP000823749">
    <property type="component" value="Chromosome 13"/>
</dbReference>
<dbReference type="NCBIfam" id="TIGR00756">
    <property type="entry name" value="PPR"/>
    <property type="match status" value="1"/>
</dbReference>
<gene>
    <name evidence="3" type="ORF">RHGRI_036276</name>
</gene>
<dbReference type="PANTHER" id="PTHR47926:SF347">
    <property type="entry name" value="PENTATRICOPEPTIDE REPEAT-CONTAINING PROTEIN"/>
    <property type="match status" value="1"/>
</dbReference>
<name>A0AAV6HRJ9_9ERIC</name>
<accession>A0AAV6HRJ9</accession>
<evidence type="ECO:0000313" key="4">
    <source>
        <dbReference type="Proteomes" id="UP000823749"/>
    </source>
</evidence>
<comment type="caution">
    <text evidence="3">The sequence shown here is derived from an EMBL/GenBank/DDBJ whole genome shotgun (WGS) entry which is preliminary data.</text>
</comment>
<dbReference type="PROSITE" id="PS51375">
    <property type="entry name" value="PPR"/>
    <property type="match status" value="1"/>
</dbReference>
<protein>
    <recommendedName>
        <fullName evidence="5">Pentatricopeptide repeat-containing protein</fullName>
    </recommendedName>
</protein>
<keyword evidence="4" id="KW-1185">Reference proteome</keyword>
<dbReference type="InterPro" id="IPR002885">
    <property type="entry name" value="PPR_rpt"/>
</dbReference>
<sequence length="76" mass="8737">MGIHFDVFLQTGLVNFYAKMGDLRSAEKVFDEMTERDVMANNVMLLGFSKHGFVEEAQRLFDSMQYKSKILVLGIQ</sequence>
<dbReference type="EMBL" id="JACTNZ010000013">
    <property type="protein sequence ID" value="KAG5515181.1"/>
    <property type="molecule type" value="Genomic_DNA"/>
</dbReference>
<organism evidence="3 4">
    <name type="scientific">Rhododendron griersonianum</name>
    <dbReference type="NCBI Taxonomy" id="479676"/>
    <lineage>
        <taxon>Eukaryota</taxon>
        <taxon>Viridiplantae</taxon>
        <taxon>Streptophyta</taxon>
        <taxon>Embryophyta</taxon>
        <taxon>Tracheophyta</taxon>
        <taxon>Spermatophyta</taxon>
        <taxon>Magnoliopsida</taxon>
        <taxon>eudicotyledons</taxon>
        <taxon>Gunneridae</taxon>
        <taxon>Pentapetalae</taxon>
        <taxon>asterids</taxon>
        <taxon>Ericales</taxon>
        <taxon>Ericaceae</taxon>
        <taxon>Ericoideae</taxon>
        <taxon>Rhodoreae</taxon>
        <taxon>Rhododendron</taxon>
    </lineage>
</organism>
<dbReference type="AlphaFoldDB" id="A0AAV6HRJ9"/>
<evidence type="ECO:0000256" key="1">
    <source>
        <dbReference type="ARBA" id="ARBA00022737"/>
    </source>
</evidence>
<dbReference type="GO" id="GO:0009451">
    <property type="term" value="P:RNA modification"/>
    <property type="evidence" value="ECO:0007669"/>
    <property type="project" value="InterPro"/>
</dbReference>
<dbReference type="Pfam" id="PF01535">
    <property type="entry name" value="PPR"/>
    <property type="match status" value="2"/>
</dbReference>